<feature type="region of interest" description="Disordered" evidence="2">
    <location>
        <begin position="432"/>
        <end position="466"/>
    </location>
</feature>
<keyword evidence="6" id="KW-1185">Reference proteome</keyword>
<dbReference type="InterPro" id="IPR004827">
    <property type="entry name" value="bZIP"/>
</dbReference>
<feature type="transmembrane region" description="Helical" evidence="3">
    <location>
        <begin position="361"/>
        <end position="381"/>
    </location>
</feature>
<dbReference type="InterPro" id="IPR046347">
    <property type="entry name" value="bZIP_sf"/>
</dbReference>
<evidence type="ECO:0000259" key="4">
    <source>
        <dbReference type="SMART" id="SM00338"/>
    </source>
</evidence>
<evidence type="ECO:0000256" key="3">
    <source>
        <dbReference type="SAM" id="Phobius"/>
    </source>
</evidence>
<feature type="region of interest" description="Disordered" evidence="2">
    <location>
        <begin position="326"/>
        <end position="355"/>
    </location>
</feature>
<evidence type="ECO:0000256" key="2">
    <source>
        <dbReference type="SAM" id="MobiDB-lite"/>
    </source>
</evidence>
<dbReference type="Pfam" id="PF07716">
    <property type="entry name" value="bZIP_2"/>
    <property type="match status" value="1"/>
</dbReference>
<name>A0ABQ8Y3E8_9EUKA</name>
<gene>
    <name evidence="5" type="ORF">M0813_25230</name>
</gene>
<keyword evidence="3" id="KW-0472">Membrane</keyword>
<dbReference type="EMBL" id="JAOAOG010000226">
    <property type="protein sequence ID" value="KAJ6239347.1"/>
    <property type="molecule type" value="Genomic_DNA"/>
</dbReference>
<feature type="coiled-coil region" evidence="1">
    <location>
        <begin position="241"/>
        <end position="303"/>
    </location>
</feature>
<proteinExistence type="predicted"/>
<feature type="compositionally biased region" description="Polar residues" evidence="2">
    <location>
        <begin position="442"/>
        <end position="452"/>
    </location>
</feature>
<evidence type="ECO:0000313" key="6">
    <source>
        <dbReference type="Proteomes" id="UP001150062"/>
    </source>
</evidence>
<reference evidence="5" key="1">
    <citation type="submission" date="2022-08" db="EMBL/GenBank/DDBJ databases">
        <title>Novel sulfate-reducing endosymbionts in the free-living metamonad Anaeramoeba.</title>
        <authorList>
            <person name="Jerlstrom-Hultqvist J."/>
            <person name="Cepicka I."/>
            <person name="Gallot-Lavallee L."/>
            <person name="Salas-Leiva D."/>
            <person name="Curtis B.A."/>
            <person name="Zahonova K."/>
            <person name="Pipaliya S."/>
            <person name="Dacks J."/>
            <person name="Roger A.J."/>
        </authorList>
    </citation>
    <scope>NUCLEOTIDE SEQUENCE</scope>
    <source>
        <strain evidence="5">Schooner1</strain>
    </source>
</reference>
<dbReference type="SMART" id="SM00338">
    <property type="entry name" value="BRLZ"/>
    <property type="match status" value="1"/>
</dbReference>
<evidence type="ECO:0000256" key="1">
    <source>
        <dbReference type="SAM" id="Coils"/>
    </source>
</evidence>
<keyword evidence="3" id="KW-0812">Transmembrane</keyword>
<organism evidence="5 6">
    <name type="scientific">Anaeramoeba flamelloides</name>
    <dbReference type="NCBI Taxonomy" id="1746091"/>
    <lineage>
        <taxon>Eukaryota</taxon>
        <taxon>Metamonada</taxon>
        <taxon>Anaeramoebidae</taxon>
        <taxon>Anaeramoeba</taxon>
    </lineage>
</organism>
<comment type="caution">
    <text evidence="5">The sequence shown here is derived from an EMBL/GenBank/DDBJ whole genome shotgun (WGS) entry which is preliminary data.</text>
</comment>
<dbReference type="SUPFAM" id="SSF57959">
    <property type="entry name" value="Leucine zipper domain"/>
    <property type="match status" value="1"/>
</dbReference>
<dbReference type="Gene3D" id="1.20.5.170">
    <property type="match status" value="1"/>
</dbReference>
<accession>A0ABQ8Y3E8</accession>
<protein>
    <submittedName>
        <fullName evidence="5">Fos transcription factor-related</fullName>
    </submittedName>
</protein>
<sequence length="490" mass="55815">MNGFVGSQFGFVSALTEENLVQLPTNFCVDFVRSTSQNLKKLENTTPFNEYPTTTTTTTTTNIKTETESVNYQNILDYKPIESEILFSPNSIPFSFSPNDIFNDPQLLTDQQFSCNRKRVHSKIEQPTTLFPQNNESINPPIIQIKKEKAFNKFENIKTIDTNTNINTDTTANTNTNINKITNTNTNTSPDNIFIKKADTVLFDEIILSGDIPRSKLKLLSEEQKKRRKVLKNRISAAKCYTKIKQKITNLDQKVSNLKETKKFLTNKIGIAKNERRMLISKQEELKNEIKQLMESGQQIGERTGHVIESLCDNLYNFGQIPAKENEVAETSNTSEKPNNDDEKSTNKKKKTSQNSNTKTGFVMMIMIIAISLVFANEVLFGNPTSRSNALISKQPIFKNRALNTMPNNQHPKSKDKFTNNQILWIEEIDDTEKQDRESPNLGKNVNLNINENGKDETTTKPLTLDSTQKGVNWKHTCRSSDNFYNKKPI</sequence>
<keyword evidence="1" id="KW-0175">Coiled coil</keyword>
<keyword evidence="3" id="KW-1133">Transmembrane helix</keyword>
<feature type="domain" description="BZIP" evidence="4">
    <location>
        <begin position="221"/>
        <end position="285"/>
    </location>
</feature>
<dbReference type="Proteomes" id="UP001150062">
    <property type="component" value="Unassembled WGS sequence"/>
</dbReference>
<evidence type="ECO:0000313" key="5">
    <source>
        <dbReference type="EMBL" id="KAJ6239347.1"/>
    </source>
</evidence>